<gene>
    <name evidence="1" type="ORF">ONE63_003482</name>
</gene>
<accession>A0AAV7XBE7</accession>
<organism evidence="1 2">
    <name type="scientific">Megalurothrips usitatus</name>
    <name type="common">bean blossom thrips</name>
    <dbReference type="NCBI Taxonomy" id="439358"/>
    <lineage>
        <taxon>Eukaryota</taxon>
        <taxon>Metazoa</taxon>
        <taxon>Ecdysozoa</taxon>
        <taxon>Arthropoda</taxon>
        <taxon>Hexapoda</taxon>
        <taxon>Insecta</taxon>
        <taxon>Pterygota</taxon>
        <taxon>Neoptera</taxon>
        <taxon>Paraneoptera</taxon>
        <taxon>Thysanoptera</taxon>
        <taxon>Terebrantia</taxon>
        <taxon>Thripoidea</taxon>
        <taxon>Thripidae</taxon>
        <taxon>Megalurothrips</taxon>
    </lineage>
</organism>
<evidence type="ECO:0000313" key="2">
    <source>
        <dbReference type="Proteomes" id="UP001075354"/>
    </source>
</evidence>
<sequence length="185" mass="20634">MVVRSPEPAPQDRVHEEAENSYVVVTTSERENFLKALSQNKDCSVLPDYPLYLRLSLLASAASAASVSVTDAEHFIADAEKLEADFPLTNPLAVLYLSITEAISLQLVGDPQYKDEENSMRNRKINNMDRCYAVSRSTLTFWSSPSWAFRRKCSKNGFMELLLSGIMSNSLKDSLACGQRPFSSI</sequence>
<name>A0AAV7XBE7_9NEOP</name>
<dbReference type="AlphaFoldDB" id="A0AAV7XBE7"/>
<dbReference type="EMBL" id="JAPTSV010000013">
    <property type="protein sequence ID" value="KAJ1521847.1"/>
    <property type="molecule type" value="Genomic_DNA"/>
</dbReference>
<evidence type="ECO:0000313" key="1">
    <source>
        <dbReference type="EMBL" id="KAJ1521847.1"/>
    </source>
</evidence>
<reference evidence="1" key="1">
    <citation type="submission" date="2022-12" db="EMBL/GenBank/DDBJ databases">
        <title>Chromosome-level genome assembly of the bean flower thrips Megalurothrips usitatus.</title>
        <authorList>
            <person name="Ma L."/>
            <person name="Liu Q."/>
            <person name="Li H."/>
            <person name="Cai W."/>
        </authorList>
    </citation>
    <scope>NUCLEOTIDE SEQUENCE</scope>
    <source>
        <strain evidence="1">Cailab_2022a</strain>
    </source>
</reference>
<protein>
    <submittedName>
        <fullName evidence="1">Uncharacterized protein</fullName>
    </submittedName>
</protein>
<comment type="caution">
    <text evidence="1">The sequence shown here is derived from an EMBL/GenBank/DDBJ whole genome shotgun (WGS) entry which is preliminary data.</text>
</comment>
<proteinExistence type="predicted"/>
<dbReference type="Proteomes" id="UP001075354">
    <property type="component" value="Chromosome 13"/>
</dbReference>
<keyword evidence="2" id="KW-1185">Reference proteome</keyword>